<dbReference type="RefSeq" id="XP_028476777.1">
    <property type="nucleotide sequence ID" value="XM_028622884.1"/>
</dbReference>
<accession>A0A427XUY7</accession>
<comment type="caution">
    <text evidence="2">The sequence shown here is derived from an EMBL/GenBank/DDBJ whole genome shotgun (WGS) entry which is preliminary data.</text>
</comment>
<evidence type="ECO:0000313" key="2">
    <source>
        <dbReference type="EMBL" id="RSH82545.1"/>
    </source>
</evidence>
<dbReference type="STRING" id="105984.A0A427XUY7"/>
<dbReference type="PANTHER" id="PTHR47668:SF1">
    <property type="entry name" value="DIENELACTONE HYDROLASE DOMAIN-CONTAINING PROTEIN-RELATED"/>
    <property type="match status" value="1"/>
</dbReference>
<dbReference type="GO" id="GO:0016787">
    <property type="term" value="F:hydrolase activity"/>
    <property type="evidence" value="ECO:0007669"/>
    <property type="project" value="InterPro"/>
</dbReference>
<dbReference type="GeneID" id="39592068"/>
<dbReference type="Gene3D" id="3.40.50.1820">
    <property type="entry name" value="alpha/beta hydrolase"/>
    <property type="match status" value="1"/>
</dbReference>
<keyword evidence="3" id="KW-1185">Reference proteome</keyword>
<dbReference type="SUPFAM" id="SSF53474">
    <property type="entry name" value="alpha/beta-Hydrolases"/>
    <property type="match status" value="1"/>
</dbReference>
<dbReference type="InterPro" id="IPR029058">
    <property type="entry name" value="AB_hydrolase_fold"/>
</dbReference>
<dbReference type="Pfam" id="PF01738">
    <property type="entry name" value="DLH"/>
    <property type="match status" value="1"/>
</dbReference>
<protein>
    <recommendedName>
        <fullName evidence="1">Dienelactone hydrolase domain-containing protein</fullName>
    </recommendedName>
</protein>
<evidence type="ECO:0000259" key="1">
    <source>
        <dbReference type="Pfam" id="PF01738"/>
    </source>
</evidence>
<dbReference type="AlphaFoldDB" id="A0A427XUY7"/>
<dbReference type="OrthoDB" id="2147163at2759"/>
<dbReference type="EMBL" id="RSCE01000005">
    <property type="protein sequence ID" value="RSH82545.1"/>
    <property type="molecule type" value="Genomic_DNA"/>
</dbReference>
<proteinExistence type="predicted"/>
<evidence type="ECO:0000313" key="3">
    <source>
        <dbReference type="Proteomes" id="UP000279236"/>
    </source>
</evidence>
<sequence>MSKAPRAGLVLQPGSLHTQSLAPAARSFHTTLTQADAECCPPQAPRPQVAHPVAATGEYELRGSYESLGGFDKVYVTGPDAADHAIVVIYDIFGFWETTQRGSDLLVSHLLLTSPHKAYMPDVFRGHPFPPEKDGDKVELGKFFNGTAKIEDRLPEVLKFAQFLKTERKFKTVSILGYCWGGKITLLALGSPNSPFSSGATCHPAMIANGDGDALARPLAFYPSKDEPADVAAYIEQTIKTKPFASQCDFHLYNTVHHGWAAARADLSNPENRKQFDDVYQRLADFFSKVDRA</sequence>
<dbReference type="Proteomes" id="UP000279236">
    <property type="component" value="Unassembled WGS sequence"/>
</dbReference>
<name>A0A427XUY7_9TREE</name>
<gene>
    <name evidence="2" type="ORF">EHS24_007525</name>
</gene>
<feature type="domain" description="Dienelactone hydrolase" evidence="1">
    <location>
        <begin position="74"/>
        <end position="289"/>
    </location>
</feature>
<organism evidence="2 3">
    <name type="scientific">Apiotrichum porosum</name>
    <dbReference type="NCBI Taxonomy" id="105984"/>
    <lineage>
        <taxon>Eukaryota</taxon>
        <taxon>Fungi</taxon>
        <taxon>Dikarya</taxon>
        <taxon>Basidiomycota</taxon>
        <taxon>Agaricomycotina</taxon>
        <taxon>Tremellomycetes</taxon>
        <taxon>Trichosporonales</taxon>
        <taxon>Trichosporonaceae</taxon>
        <taxon>Apiotrichum</taxon>
    </lineage>
</organism>
<dbReference type="PANTHER" id="PTHR47668">
    <property type="entry name" value="DIENELACTONE HYDROLASE FAMILY PROTEIN (AFU_ORTHOLOGUE AFUA_6G01940)"/>
    <property type="match status" value="1"/>
</dbReference>
<reference evidence="2 3" key="1">
    <citation type="submission" date="2018-11" db="EMBL/GenBank/DDBJ databases">
        <title>Genome sequence of Apiotrichum porosum DSM 27194.</title>
        <authorList>
            <person name="Aliyu H."/>
            <person name="Gorte O."/>
            <person name="Ochsenreither K."/>
        </authorList>
    </citation>
    <scope>NUCLEOTIDE SEQUENCE [LARGE SCALE GENOMIC DNA]</scope>
    <source>
        <strain evidence="2 3">DSM 27194</strain>
    </source>
</reference>
<dbReference type="InterPro" id="IPR002925">
    <property type="entry name" value="Dienelactn_hydro"/>
</dbReference>